<evidence type="ECO:0000256" key="2">
    <source>
        <dbReference type="ARBA" id="ARBA00022741"/>
    </source>
</evidence>
<keyword evidence="4" id="KW-0863">Zinc-finger</keyword>
<dbReference type="GO" id="GO:0000725">
    <property type="term" value="P:recombinational repair"/>
    <property type="evidence" value="ECO:0007669"/>
    <property type="project" value="TreeGrafter"/>
</dbReference>
<keyword evidence="10" id="KW-0234">DNA repair</keyword>
<dbReference type="GO" id="GO:0016787">
    <property type="term" value="F:hydrolase activity"/>
    <property type="evidence" value="ECO:0007669"/>
    <property type="project" value="UniProtKB-KW"/>
</dbReference>
<evidence type="ECO:0000256" key="9">
    <source>
        <dbReference type="ARBA" id="ARBA00023125"/>
    </source>
</evidence>
<dbReference type="InterPro" id="IPR020568">
    <property type="entry name" value="Ribosomal_Su5_D2-typ_SF"/>
</dbReference>
<keyword evidence="1" id="KW-0479">Metal-binding</keyword>
<dbReference type="GO" id="GO:0005829">
    <property type="term" value="C:cytosol"/>
    <property type="evidence" value="ECO:0007669"/>
    <property type="project" value="TreeGrafter"/>
</dbReference>
<evidence type="ECO:0000313" key="12">
    <source>
        <dbReference type="EMBL" id="EQD80695.1"/>
    </source>
</evidence>
<gene>
    <name evidence="12" type="ORF">B1A_00621</name>
</gene>
<accession>T1DFK4</accession>
<dbReference type="SUPFAM" id="SSF54211">
    <property type="entry name" value="Ribosomal protein S5 domain 2-like"/>
    <property type="match status" value="1"/>
</dbReference>
<dbReference type="PROSITE" id="PS50162">
    <property type="entry name" value="RECA_2"/>
    <property type="match status" value="1"/>
</dbReference>
<evidence type="ECO:0000256" key="7">
    <source>
        <dbReference type="ARBA" id="ARBA00022840"/>
    </source>
</evidence>
<dbReference type="InterPro" id="IPR027417">
    <property type="entry name" value="P-loop_NTPase"/>
</dbReference>
<evidence type="ECO:0000256" key="6">
    <source>
        <dbReference type="ARBA" id="ARBA00022833"/>
    </source>
</evidence>
<evidence type="ECO:0000256" key="4">
    <source>
        <dbReference type="ARBA" id="ARBA00022771"/>
    </source>
</evidence>
<dbReference type="Pfam" id="PF18073">
    <property type="entry name" value="Zn_ribbon_LapB"/>
    <property type="match status" value="1"/>
</dbReference>
<dbReference type="Gene3D" id="3.40.50.300">
    <property type="entry name" value="P-loop containing nucleotide triphosphate hydrolases"/>
    <property type="match status" value="1"/>
</dbReference>
<protein>
    <submittedName>
        <fullName evidence="12">DNA repair protein RadA</fullName>
    </submittedName>
</protein>
<name>T1DFK4_9ZZZZ</name>
<dbReference type="Gene3D" id="3.30.230.10">
    <property type="match status" value="1"/>
</dbReference>
<keyword evidence="8" id="KW-0346">Stress response</keyword>
<proteinExistence type="inferred from homology"/>
<feature type="domain" description="RecA family profile 1" evidence="11">
    <location>
        <begin position="71"/>
        <end position="219"/>
    </location>
</feature>
<reference evidence="12" key="2">
    <citation type="journal article" date="2014" name="ISME J.">
        <title>Microbial stratification in low pH oxic and suboxic macroscopic growths along an acid mine drainage.</title>
        <authorList>
            <person name="Mendez-Garcia C."/>
            <person name="Mesa V."/>
            <person name="Sprenger R.R."/>
            <person name="Richter M."/>
            <person name="Diez M.S."/>
            <person name="Solano J."/>
            <person name="Bargiela R."/>
            <person name="Golyshina O.V."/>
            <person name="Manteca A."/>
            <person name="Ramos J.L."/>
            <person name="Gallego J.R."/>
            <person name="Llorente I."/>
            <person name="Martins Dos Santos V.A."/>
            <person name="Jensen O.N."/>
            <person name="Pelaez A.I."/>
            <person name="Sanchez J."/>
            <person name="Ferrer M."/>
        </authorList>
    </citation>
    <scope>NUCLEOTIDE SEQUENCE</scope>
</reference>
<dbReference type="PANTHER" id="PTHR32472">
    <property type="entry name" value="DNA REPAIR PROTEIN RADA"/>
    <property type="match status" value="1"/>
</dbReference>
<dbReference type="CDD" id="cd01121">
    <property type="entry name" value="RadA_SMS_N"/>
    <property type="match status" value="1"/>
</dbReference>
<evidence type="ECO:0000256" key="3">
    <source>
        <dbReference type="ARBA" id="ARBA00022763"/>
    </source>
</evidence>
<dbReference type="GO" id="GO:0003684">
    <property type="term" value="F:damaged DNA binding"/>
    <property type="evidence" value="ECO:0007669"/>
    <property type="project" value="InterPro"/>
</dbReference>
<evidence type="ECO:0000256" key="1">
    <source>
        <dbReference type="ARBA" id="ARBA00022723"/>
    </source>
</evidence>
<dbReference type="Pfam" id="PF13481">
    <property type="entry name" value="AAA_25"/>
    <property type="match status" value="1"/>
</dbReference>
<dbReference type="EMBL" id="AUZX01000468">
    <property type="protein sequence ID" value="EQD80695.1"/>
    <property type="molecule type" value="Genomic_DNA"/>
</dbReference>
<keyword evidence="6" id="KW-0862">Zinc</keyword>
<keyword evidence="9" id="KW-0238">DNA-binding</keyword>
<dbReference type="AlphaFoldDB" id="T1DFK4"/>
<dbReference type="InterPro" id="IPR004504">
    <property type="entry name" value="DNA_repair_RadA"/>
</dbReference>
<sequence>MGLAKAKTVYCCSECGAEHAKWNGQCSDCRAWNTLEEERALPSATKATTRREAWSGTLAPVRSLKDCRPEELPRTSTGIAEFDRVLGGGLVAGSVLLIGGDPGIGKSTLLLQSGALLARERRVLYVTGEESQGQIALRAERLGVLESPMRIVTEINMQRINELLDAERPELLILDSIQTVYDPDFQSAPGTVAQVRECAAHLTRYAKSSGCPAFLVGHVTKEGTLAGPKVLSHMVDAELYFEGESGTAFRMLRALKNRFGAVNEIGVFAMGERGLEEVSNPSSLFLTQHTEPVPGCAVFAAMEGNRPLLVEVQALVERAQAPNPRRFATGLDVNRLQMILAVLNKHAGLDAFDKNVYLKAVGGVRLTEPATDLPALLAVFSSLKGRTLPEGLVAFGEVGLAGELRSVRDTPARLREAHKLGFTRAIVPKGAAGAPIEGLEVIEASRIEQALKRMREISSVQSNS</sequence>
<dbReference type="NCBIfam" id="TIGR00416">
    <property type="entry name" value="sms"/>
    <property type="match status" value="1"/>
</dbReference>
<keyword evidence="3" id="KW-0227">DNA damage</keyword>
<dbReference type="InterPro" id="IPR014721">
    <property type="entry name" value="Ribsml_uS5_D2-typ_fold_subgr"/>
</dbReference>
<dbReference type="InterPro" id="IPR020588">
    <property type="entry name" value="RecA_ATP-bd"/>
</dbReference>
<evidence type="ECO:0000256" key="8">
    <source>
        <dbReference type="ARBA" id="ARBA00023016"/>
    </source>
</evidence>
<dbReference type="GO" id="GO:0005524">
    <property type="term" value="F:ATP binding"/>
    <property type="evidence" value="ECO:0007669"/>
    <property type="project" value="UniProtKB-KW"/>
</dbReference>
<reference evidence="12" key="1">
    <citation type="submission" date="2013-08" db="EMBL/GenBank/DDBJ databases">
        <authorList>
            <person name="Mendez C."/>
            <person name="Richter M."/>
            <person name="Ferrer M."/>
            <person name="Sanchez J."/>
        </authorList>
    </citation>
    <scope>NUCLEOTIDE SEQUENCE</scope>
</reference>
<organism evidence="12">
    <name type="scientific">mine drainage metagenome</name>
    <dbReference type="NCBI Taxonomy" id="410659"/>
    <lineage>
        <taxon>unclassified sequences</taxon>
        <taxon>metagenomes</taxon>
        <taxon>ecological metagenomes</taxon>
    </lineage>
</organism>
<dbReference type="FunFam" id="3.40.50.300:FF:000050">
    <property type="entry name" value="DNA repair protein RadA"/>
    <property type="match status" value="1"/>
</dbReference>
<keyword evidence="5" id="KW-0378">Hydrolase</keyword>
<dbReference type="GO" id="GO:0140664">
    <property type="term" value="F:ATP-dependent DNA damage sensor activity"/>
    <property type="evidence" value="ECO:0007669"/>
    <property type="project" value="InterPro"/>
</dbReference>
<evidence type="ECO:0000256" key="5">
    <source>
        <dbReference type="ARBA" id="ARBA00022801"/>
    </source>
</evidence>
<dbReference type="PRINTS" id="PR01874">
    <property type="entry name" value="DNAREPAIRADA"/>
</dbReference>
<dbReference type="SUPFAM" id="SSF52540">
    <property type="entry name" value="P-loop containing nucleoside triphosphate hydrolases"/>
    <property type="match status" value="1"/>
</dbReference>
<keyword evidence="7" id="KW-0067">ATP-binding</keyword>
<dbReference type="GO" id="GO:0008270">
    <property type="term" value="F:zinc ion binding"/>
    <property type="evidence" value="ECO:0007669"/>
    <property type="project" value="UniProtKB-KW"/>
</dbReference>
<dbReference type="HAMAP" id="MF_01498">
    <property type="entry name" value="RadA_bact"/>
    <property type="match status" value="1"/>
</dbReference>
<dbReference type="InterPro" id="IPR041166">
    <property type="entry name" value="Rubredoxin_2"/>
</dbReference>
<evidence type="ECO:0000256" key="10">
    <source>
        <dbReference type="ARBA" id="ARBA00023204"/>
    </source>
</evidence>
<dbReference type="SMART" id="SM00382">
    <property type="entry name" value="AAA"/>
    <property type="match status" value="1"/>
</dbReference>
<dbReference type="PANTHER" id="PTHR32472:SF10">
    <property type="entry name" value="DNA REPAIR PROTEIN RADA-LIKE PROTEIN"/>
    <property type="match status" value="1"/>
</dbReference>
<keyword evidence="2" id="KW-0547">Nucleotide-binding</keyword>
<evidence type="ECO:0000259" key="11">
    <source>
        <dbReference type="PROSITE" id="PS50162"/>
    </source>
</evidence>
<comment type="caution">
    <text evidence="12">The sequence shown here is derived from an EMBL/GenBank/DDBJ whole genome shotgun (WGS) entry which is preliminary data.</text>
</comment>
<dbReference type="InterPro" id="IPR003593">
    <property type="entry name" value="AAA+_ATPase"/>
</dbReference>